<evidence type="ECO:0000313" key="5">
    <source>
        <dbReference type="EMBL" id="QAY68899.1"/>
    </source>
</evidence>
<sequence length="283" mass="30561">MEPYATVVISYRDPGLLTGVLARLGAQNVPPALVVVVDNGGDLPADVVETSPLAQSTVLVRRPENPGYGAAVNVARALVVQRGIGRLLVLTHDAVFGPDLGTGLGGALDDDGTGAVGPLLHWVSDPSRVFTAGGRLTRGGRAWNTVVPRSVTEPYPVDWLDGAIVMYSVAALDRIGWLDEAYFLYFEDVDTSWRLRQAGFQVAVAPAVVAQQQPGAHPMRLGIRNMTLFARKARLPLVPHLGAVSRRTAEEAVYRVLHRRSPDVLDAWRGWREGRRGITGRPV</sequence>
<reference evidence="5 6" key="1">
    <citation type="submission" date="2019-01" db="EMBL/GenBank/DDBJ databases">
        <title>Genome sequencing of strain FW10M-9.</title>
        <authorList>
            <person name="Heo J."/>
            <person name="Kim S.-J."/>
            <person name="Kim J.-S."/>
            <person name="Hong S.-B."/>
            <person name="Kwon S.-W."/>
        </authorList>
    </citation>
    <scope>NUCLEOTIDE SEQUENCE [LARGE SCALE GENOMIC DNA]</scope>
    <source>
        <strain evidence="5 6">FW10M-9</strain>
    </source>
</reference>
<dbReference type="RefSeq" id="WP_129186300.1">
    <property type="nucleotide sequence ID" value="NZ_CP035493.1"/>
</dbReference>
<dbReference type="PANTHER" id="PTHR43179:SF12">
    <property type="entry name" value="GALACTOFURANOSYLTRANSFERASE GLFT2"/>
    <property type="match status" value="1"/>
</dbReference>
<accession>A0A4P6F3X4</accession>
<keyword evidence="6" id="KW-1185">Reference proteome</keyword>
<name>A0A4P6F3X4_9MICO</name>
<proteinExistence type="inferred from homology"/>
<evidence type="ECO:0000313" key="6">
    <source>
        <dbReference type="Proteomes" id="UP000292118"/>
    </source>
</evidence>
<evidence type="ECO:0000256" key="1">
    <source>
        <dbReference type="ARBA" id="ARBA00004776"/>
    </source>
</evidence>
<dbReference type="InterPro" id="IPR029044">
    <property type="entry name" value="Nucleotide-diphossugar_trans"/>
</dbReference>
<dbReference type="Proteomes" id="UP000292118">
    <property type="component" value="Chromosome"/>
</dbReference>
<dbReference type="GO" id="GO:0016757">
    <property type="term" value="F:glycosyltransferase activity"/>
    <property type="evidence" value="ECO:0007669"/>
    <property type="project" value="UniProtKB-KW"/>
</dbReference>
<keyword evidence="3" id="KW-0328">Glycosyltransferase</keyword>
<keyword evidence="4 5" id="KW-0808">Transferase</keyword>
<comment type="similarity">
    <text evidence="2">Belongs to the glycosyltransferase 2 family.</text>
</comment>
<dbReference type="SUPFAM" id="SSF53448">
    <property type="entry name" value="Nucleotide-diphospho-sugar transferases"/>
    <property type="match status" value="1"/>
</dbReference>
<evidence type="ECO:0000256" key="4">
    <source>
        <dbReference type="ARBA" id="ARBA00022679"/>
    </source>
</evidence>
<dbReference type="Gene3D" id="3.90.550.10">
    <property type="entry name" value="Spore Coat Polysaccharide Biosynthesis Protein SpsA, Chain A"/>
    <property type="match status" value="1"/>
</dbReference>
<organism evidence="5 6">
    <name type="scientific">Xylanimonas protaetiae</name>
    <dbReference type="NCBI Taxonomy" id="2509457"/>
    <lineage>
        <taxon>Bacteria</taxon>
        <taxon>Bacillati</taxon>
        <taxon>Actinomycetota</taxon>
        <taxon>Actinomycetes</taxon>
        <taxon>Micrococcales</taxon>
        <taxon>Promicromonosporaceae</taxon>
        <taxon>Xylanimonas</taxon>
    </lineage>
</organism>
<comment type="pathway">
    <text evidence="1">Cell wall biogenesis; cell wall polysaccharide biosynthesis.</text>
</comment>
<dbReference type="Pfam" id="PF13641">
    <property type="entry name" value="Glyco_tranf_2_3"/>
    <property type="match status" value="1"/>
</dbReference>
<evidence type="ECO:0000256" key="2">
    <source>
        <dbReference type="ARBA" id="ARBA00006739"/>
    </source>
</evidence>
<evidence type="ECO:0000256" key="3">
    <source>
        <dbReference type="ARBA" id="ARBA00022676"/>
    </source>
</evidence>
<dbReference type="PANTHER" id="PTHR43179">
    <property type="entry name" value="RHAMNOSYLTRANSFERASE WBBL"/>
    <property type="match status" value="1"/>
</dbReference>
<dbReference type="AlphaFoldDB" id="A0A4P6F3X4"/>
<gene>
    <name evidence="5" type="ORF">ET471_01610</name>
</gene>
<dbReference type="KEGG" id="xya:ET471_01610"/>
<dbReference type="EMBL" id="CP035493">
    <property type="protein sequence ID" value="QAY68899.1"/>
    <property type="molecule type" value="Genomic_DNA"/>
</dbReference>
<dbReference type="OrthoDB" id="9771846at2"/>
<protein>
    <submittedName>
        <fullName evidence="5">Glycosyltransferase family 2 protein</fullName>
    </submittedName>
</protein>